<dbReference type="GO" id="GO:0032267">
    <property type="term" value="F:tRNA(Ile)-lysidine synthase activity"/>
    <property type="evidence" value="ECO:0007669"/>
    <property type="project" value="UniProtKB-EC"/>
</dbReference>
<dbReference type="InterPro" id="IPR012094">
    <property type="entry name" value="tRNA_Ile_lys_synt"/>
</dbReference>
<name>A0A6B2NLE2_9RHOB</name>
<comment type="similarity">
    <text evidence="6">Belongs to the tRNA(Ile)-lysidine synthase family.</text>
</comment>
<evidence type="ECO:0000313" key="8">
    <source>
        <dbReference type="EMBL" id="NDW44922.1"/>
    </source>
</evidence>
<feature type="binding site" evidence="6">
    <location>
        <begin position="31"/>
        <end position="36"/>
    </location>
    <ligand>
        <name>ATP</name>
        <dbReference type="ChEBI" id="CHEBI:30616"/>
    </ligand>
</feature>
<comment type="domain">
    <text evidence="6">The N-terminal region contains the highly conserved SGGXDS motif, predicted to be a P-loop motif involved in ATP binding.</text>
</comment>
<comment type="function">
    <text evidence="6">Ligates lysine onto the cytidine present at position 34 of the AUA codon-specific tRNA(Ile) that contains the anticodon CAU, in an ATP-dependent manner. Cytidine is converted to lysidine, thus changing the amino acid specificity of the tRNA from methionine to isoleucine.</text>
</comment>
<sequence length="419" mass="46199">MLLTNTAAELLSVLRAQFPAQPPKRLGIAVSGGGDSVALLHLASRCFANEDVELFAATVDHGLRPEAADEARWVARLATDLGITHETLNWRGWDGNGNLQDHARRARYDLLTQWAQRNQIVTIALAHTADDQAETLLMRLGRAAGVSGLSAMPSRRMQDGVVLVRPLLTVTREALRSFLTAENLGWCEDPSNMDARYERIRVRKVLDSLRPLGLDARVLTEVAGNMARAREALDWYTFLAAKDLALIDAGDVLLDLRGFRTLPEEIARRLLLHVVGWISGDRYPPRRAAVAEAMAAIRHERSAQLGGCLILNQGRRARICREYKAVETSRVQIGELWDGRWVLSGAVLPEAEIRPLGPQGLSHCPNWRETGRPHAALQATPAIWQGESLVAAPLAGEPRGWAARLESGEEDFYASLLSH</sequence>
<dbReference type="InterPro" id="IPR011063">
    <property type="entry name" value="TilS/TtcA_N"/>
</dbReference>
<dbReference type="PANTHER" id="PTHR43033">
    <property type="entry name" value="TRNA(ILE)-LYSIDINE SYNTHASE-RELATED"/>
    <property type="match status" value="1"/>
</dbReference>
<keyword evidence="1 6" id="KW-0436">Ligase</keyword>
<dbReference type="CDD" id="cd01992">
    <property type="entry name" value="TilS_N"/>
    <property type="match status" value="1"/>
</dbReference>
<evidence type="ECO:0000256" key="4">
    <source>
        <dbReference type="ARBA" id="ARBA00022840"/>
    </source>
</evidence>
<evidence type="ECO:0000256" key="1">
    <source>
        <dbReference type="ARBA" id="ARBA00022598"/>
    </source>
</evidence>
<organism evidence="8">
    <name type="scientific">Ruegeria sp. PrR005</name>
    <dbReference type="NCBI Taxonomy" id="2706882"/>
    <lineage>
        <taxon>Bacteria</taxon>
        <taxon>Pseudomonadati</taxon>
        <taxon>Pseudomonadota</taxon>
        <taxon>Alphaproteobacteria</taxon>
        <taxon>Rhodobacterales</taxon>
        <taxon>Roseobacteraceae</taxon>
        <taxon>Ruegeria</taxon>
    </lineage>
</organism>
<evidence type="ECO:0000256" key="3">
    <source>
        <dbReference type="ARBA" id="ARBA00022741"/>
    </source>
</evidence>
<feature type="domain" description="tRNA(Ile)-lysidine/2-thiocytidine synthase N-terminal" evidence="7">
    <location>
        <begin position="27"/>
        <end position="204"/>
    </location>
</feature>
<dbReference type="EMBL" id="JAAGOX010000011">
    <property type="protein sequence ID" value="NDW44922.1"/>
    <property type="molecule type" value="Genomic_DNA"/>
</dbReference>
<dbReference type="GO" id="GO:0006400">
    <property type="term" value="P:tRNA modification"/>
    <property type="evidence" value="ECO:0007669"/>
    <property type="project" value="UniProtKB-UniRule"/>
</dbReference>
<evidence type="ECO:0000259" key="7">
    <source>
        <dbReference type="Pfam" id="PF01171"/>
    </source>
</evidence>
<dbReference type="SUPFAM" id="SSF52402">
    <property type="entry name" value="Adenine nucleotide alpha hydrolases-like"/>
    <property type="match status" value="1"/>
</dbReference>
<reference evidence="8" key="1">
    <citation type="submission" date="2020-02" db="EMBL/GenBank/DDBJ databases">
        <title>Delineation of the pyrene-degrading pathway in Roseobacter clade bacteria by genomic analysis.</title>
        <authorList>
            <person name="Zhou H."/>
            <person name="Wang H."/>
        </authorList>
    </citation>
    <scope>NUCLEOTIDE SEQUENCE</scope>
    <source>
        <strain evidence="8">PrR005</strain>
    </source>
</reference>
<keyword evidence="6" id="KW-0963">Cytoplasm</keyword>
<evidence type="ECO:0000256" key="2">
    <source>
        <dbReference type="ARBA" id="ARBA00022694"/>
    </source>
</evidence>
<dbReference type="GO" id="GO:0005524">
    <property type="term" value="F:ATP binding"/>
    <property type="evidence" value="ECO:0007669"/>
    <property type="project" value="UniProtKB-UniRule"/>
</dbReference>
<dbReference type="HAMAP" id="MF_01161">
    <property type="entry name" value="tRNA_Ile_lys_synt"/>
    <property type="match status" value="1"/>
</dbReference>
<keyword evidence="4 6" id="KW-0067">ATP-binding</keyword>
<dbReference type="PANTHER" id="PTHR43033:SF1">
    <property type="entry name" value="TRNA(ILE)-LYSIDINE SYNTHASE-RELATED"/>
    <property type="match status" value="1"/>
</dbReference>
<comment type="subcellular location">
    <subcellularLocation>
        <location evidence="6">Cytoplasm</location>
    </subcellularLocation>
</comment>
<proteinExistence type="inferred from homology"/>
<dbReference type="Pfam" id="PF01171">
    <property type="entry name" value="ATP_bind_3"/>
    <property type="match status" value="1"/>
</dbReference>
<evidence type="ECO:0000256" key="5">
    <source>
        <dbReference type="ARBA" id="ARBA00048539"/>
    </source>
</evidence>
<dbReference type="RefSeq" id="WP_164128875.1">
    <property type="nucleotide sequence ID" value="NZ_JAAGOX010000011.1"/>
</dbReference>
<evidence type="ECO:0000256" key="6">
    <source>
        <dbReference type="HAMAP-Rule" id="MF_01161"/>
    </source>
</evidence>
<dbReference type="InterPro" id="IPR012795">
    <property type="entry name" value="tRNA_Ile_lys_synt_N"/>
</dbReference>
<gene>
    <name evidence="6 8" type="primary">tilS</name>
    <name evidence="8" type="ORF">G0P99_08125</name>
</gene>
<keyword evidence="2 6" id="KW-0819">tRNA processing</keyword>
<accession>A0A6B2NLE2</accession>
<protein>
    <recommendedName>
        <fullName evidence="6">tRNA(Ile)-lysidine synthase</fullName>
        <ecNumber evidence="6">6.3.4.19</ecNumber>
    </recommendedName>
    <alternativeName>
        <fullName evidence="6">tRNA(Ile)-2-lysyl-cytidine synthase</fullName>
    </alternativeName>
    <alternativeName>
        <fullName evidence="6">tRNA(Ile)-lysidine synthetase</fullName>
    </alternativeName>
</protein>
<dbReference type="NCBIfam" id="TIGR02432">
    <property type="entry name" value="lysidine_TilS_N"/>
    <property type="match status" value="1"/>
</dbReference>
<keyword evidence="3 6" id="KW-0547">Nucleotide-binding</keyword>
<comment type="catalytic activity">
    <reaction evidence="5 6">
        <text>cytidine(34) in tRNA(Ile2) + L-lysine + ATP = lysidine(34) in tRNA(Ile2) + AMP + diphosphate + H(+)</text>
        <dbReference type="Rhea" id="RHEA:43744"/>
        <dbReference type="Rhea" id="RHEA-COMP:10625"/>
        <dbReference type="Rhea" id="RHEA-COMP:10670"/>
        <dbReference type="ChEBI" id="CHEBI:15378"/>
        <dbReference type="ChEBI" id="CHEBI:30616"/>
        <dbReference type="ChEBI" id="CHEBI:32551"/>
        <dbReference type="ChEBI" id="CHEBI:33019"/>
        <dbReference type="ChEBI" id="CHEBI:82748"/>
        <dbReference type="ChEBI" id="CHEBI:83665"/>
        <dbReference type="ChEBI" id="CHEBI:456215"/>
        <dbReference type="EC" id="6.3.4.19"/>
    </reaction>
</comment>
<dbReference type="AlphaFoldDB" id="A0A6B2NLE2"/>
<comment type="caution">
    <text evidence="8">The sequence shown here is derived from an EMBL/GenBank/DDBJ whole genome shotgun (WGS) entry which is preliminary data.</text>
</comment>
<dbReference type="InterPro" id="IPR014729">
    <property type="entry name" value="Rossmann-like_a/b/a_fold"/>
</dbReference>
<dbReference type="EC" id="6.3.4.19" evidence="6"/>
<dbReference type="GO" id="GO:0005737">
    <property type="term" value="C:cytoplasm"/>
    <property type="evidence" value="ECO:0007669"/>
    <property type="project" value="UniProtKB-SubCell"/>
</dbReference>
<dbReference type="Gene3D" id="3.40.50.620">
    <property type="entry name" value="HUPs"/>
    <property type="match status" value="1"/>
</dbReference>